<feature type="domain" description="Pyrrolo-quinoline quinone repeat" evidence="5">
    <location>
        <begin position="462"/>
        <end position="517"/>
    </location>
</feature>
<evidence type="ECO:0000256" key="1">
    <source>
        <dbReference type="ARBA" id="ARBA00001931"/>
    </source>
</evidence>
<accession>E3T715</accession>
<protein>
    <submittedName>
        <fullName evidence="6">Pyrrolo-quinoline quinone</fullName>
    </submittedName>
</protein>
<dbReference type="Pfam" id="PF01011">
    <property type="entry name" value="PQQ"/>
    <property type="match status" value="2"/>
</dbReference>
<sequence>MRALTTLGATLLLTAVVAGDQAAPRTTAVGAGGVTTAQIEKPTTDSWVTYNGDYSGRRFSPLTKITAANVKNLSLAWIYDLPGGGTVKATPLQVGGILYFTTPNHVYAVDARTAREVWHYTFARSRGGILIGNRGVAILGDTVYFVTTDCNLVALDLKTGTEKWAKEFCSLEMMYYGSIAPVVVKDKLILGPSGDDLDVPAYLEARNPQNGDLIWRWYVTPQKEGDEGLDTWPNLDMAKHGGGMTWQPITYDPELNLIYVTTGNPQPVVAFKNRKGANLYTASIVALNADTGKMVWYFQSSPNDTHDWDATQAAVVFDGTINGQSRKLIAQASRNGQFFVLDRTNGKAIVSTEYIKTNWSLGYDEKGQPVPNPAKQPQVAGALVTPNQGGATNWYPPSFSPLTGLFYVNATRAFSVWYIYDASDNPMGWGGTDRGGYSEQPQLKAIDYKTGKVKWSIPRYGSNSGILTTAGNVLFNSAAGGLGAYNATTGEPLWNSRIGNSVTNGPITYELDGQQYVVAAAGPRLVAFVLNQ</sequence>
<dbReference type="NCBIfam" id="TIGR04528">
    <property type="entry name" value="acido_non_PQQ"/>
    <property type="match status" value="1"/>
</dbReference>
<evidence type="ECO:0000259" key="5">
    <source>
        <dbReference type="Pfam" id="PF01011"/>
    </source>
</evidence>
<organism evidence="6">
    <name type="scientific">uncultured bacterium 126</name>
    <dbReference type="NCBI Taxonomy" id="698379"/>
    <lineage>
        <taxon>Bacteria</taxon>
        <taxon>environmental samples</taxon>
    </lineage>
</organism>
<dbReference type="SUPFAM" id="SSF50998">
    <property type="entry name" value="Quinoprotein alcohol dehydrogenase-like"/>
    <property type="match status" value="1"/>
</dbReference>
<dbReference type="PANTHER" id="PTHR32303">
    <property type="entry name" value="QUINOPROTEIN ALCOHOL DEHYDROGENASE (CYTOCHROME C)"/>
    <property type="match status" value="1"/>
</dbReference>
<dbReference type="GO" id="GO:0016491">
    <property type="term" value="F:oxidoreductase activity"/>
    <property type="evidence" value="ECO:0007669"/>
    <property type="project" value="UniProtKB-KW"/>
</dbReference>
<proteinExistence type="inferred from homology"/>
<evidence type="ECO:0000313" key="6">
    <source>
        <dbReference type="EMBL" id="ADC36109.1"/>
    </source>
</evidence>
<dbReference type="SMART" id="SM00564">
    <property type="entry name" value="PQQ"/>
    <property type="match status" value="6"/>
</dbReference>
<dbReference type="InterPro" id="IPR002372">
    <property type="entry name" value="PQQ_rpt_dom"/>
</dbReference>
<dbReference type="AlphaFoldDB" id="E3T715"/>
<comment type="similarity">
    <text evidence="2">Belongs to the bacterial PQQ dehydrogenase family.</text>
</comment>
<evidence type="ECO:0000256" key="2">
    <source>
        <dbReference type="ARBA" id="ARBA00008156"/>
    </source>
</evidence>
<comment type="cofactor">
    <cofactor evidence="1">
        <name>pyrroloquinoline quinone</name>
        <dbReference type="ChEBI" id="CHEBI:58442"/>
    </cofactor>
</comment>
<dbReference type="InterPro" id="IPR030939">
    <property type="entry name" value="Acido_non_PQQ"/>
</dbReference>
<keyword evidence="3" id="KW-0560">Oxidoreductase</keyword>
<feature type="domain" description="Pyrrolo-quinoline quinone repeat" evidence="5">
    <location>
        <begin position="47"/>
        <end position="357"/>
    </location>
</feature>
<dbReference type="Gene3D" id="2.140.10.10">
    <property type="entry name" value="Quinoprotein alcohol dehydrogenase-like superfamily"/>
    <property type="match status" value="1"/>
</dbReference>
<dbReference type="InterPro" id="IPR011047">
    <property type="entry name" value="Quinoprotein_ADH-like_sf"/>
</dbReference>
<reference evidence="6" key="2">
    <citation type="journal article" date="2010" name="Appl. Environ. Microbiol.">
        <title>Comparative analysis of acidobacterial genomic fragments from terrestrial and aquatic metagenomic libraries, with emphasis on acidobacteria subdivision 6.</title>
        <authorList>
            <person name="Kielak A.M."/>
            <person name="van Veen J.A."/>
            <person name="Kowalchuk G.A."/>
        </authorList>
    </citation>
    <scope>NUCLEOTIDE SEQUENCE</scope>
</reference>
<evidence type="ECO:0000256" key="4">
    <source>
        <dbReference type="SAM" id="SignalP"/>
    </source>
</evidence>
<feature type="chain" id="PRO_5003182242" evidence="4">
    <location>
        <begin position="23"/>
        <end position="532"/>
    </location>
</feature>
<dbReference type="InterPro" id="IPR018391">
    <property type="entry name" value="PQQ_b-propeller_rpt"/>
</dbReference>
<feature type="signal peptide" evidence="4">
    <location>
        <begin position="1"/>
        <end position="22"/>
    </location>
</feature>
<evidence type="ECO:0000256" key="3">
    <source>
        <dbReference type="ARBA" id="ARBA00023002"/>
    </source>
</evidence>
<name>E3T715_9BACT</name>
<reference evidence="6" key="1">
    <citation type="submission" date="2009-12" db="EMBL/GenBank/DDBJ databases">
        <authorList>
            <person name="Kielak A."/>
            <person name="van Veen J.A."/>
            <person name="Kowalchuk G.A."/>
        </authorList>
    </citation>
    <scope>NUCLEOTIDE SEQUENCE</scope>
</reference>
<dbReference type="EMBL" id="GU260712">
    <property type="protein sequence ID" value="ADC36109.1"/>
    <property type="molecule type" value="Genomic_DNA"/>
</dbReference>
<keyword evidence="4" id="KW-0732">Signal</keyword>